<dbReference type="GO" id="GO:0003700">
    <property type="term" value="F:DNA-binding transcription factor activity"/>
    <property type="evidence" value="ECO:0007669"/>
    <property type="project" value="InterPro"/>
</dbReference>
<organism evidence="5 6">
    <name type="scientific">Phytophthora fragariae</name>
    <dbReference type="NCBI Taxonomy" id="53985"/>
    <lineage>
        <taxon>Eukaryota</taxon>
        <taxon>Sar</taxon>
        <taxon>Stramenopiles</taxon>
        <taxon>Oomycota</taxon>
        <taxon>Peronosporomycetes</taxon>
        <taxon>Peronosporales</taxon>
        <taxon>Peronosporaceae</taxon>
        <taxon>Phytophthora</taxon>
    </lineage>
</organism>
<dbReference type="InterPro" id="IPR018060">
    <property type="entry name" value="HTH_AraC"/>
</dbReference>
<gene>
    <name evidence="5" type="ORF">PF010_g24275</name>
</gene>
<comment type="caution">
    <text evidence="5">The sequence shown here is derived from an EMBL/GenBank/DDBJ whole genome shotgun (WGS) entry which is preliminary data.</text>
</comment>
<accession>A0A6G0K382</accession>
<dbReference type="SUPFAM" id="SSF51215">
    <property type="entry name" value="Regulatory protein AraC"/>
    <property type="match status" value="1"/>
</dbReference>
<evidence type="ECO:0000313" key="6">
    <source>
        <dbReference type="Proteomes" id="UP000488956"/>
    </source>
</evidence>
<keyword evidence="1" id="KW-0805">Transcription regulation</keyword>
<protein>
    <recommendedName>
        <fullName evidence="4">HTH araC/xylS-type domain-containing protein</fullName>
    </recommendedName>
</protein>
<dbReference type="SMART" id="SM00342">
    <property type="entry name" value="HTH_ARAC"/>
    <property type="match status" value="1"/>
</dbReference>
<name>A0A6G0K382_9STRA</name>
<keyword evidence="2" id="KW-0238">DNA-binding</keyword>
<dbReference type="EMBL" id="QXFX01002591">
    <property type="protein sequence ID" value="KAE9075511.1"/>
    <property type="molecule type" value="Genomic_DNA"/>
</dbReference>
<sequence length="202" mass="23660">MYRADDREPWEYMWFGFSGKLANVFLTQAGIDVEHPVILHPKPQRLHRLFDELFGYESGDERRDELFYTGCLSSMLAEICQGETRESSPGKKGQGENYIIQAQSFIEQHYDKNIQIQDVASYVGLERSYFSKLFKANKGISPYEYVMSLRLSKGKQLLRETDMPVEHIALLLGFKDTFHFSSFFKRKAGEAPLHHRRRHWRA</sequence>
<evidence type="ECO:0000313" key="5">
    <source>
        <dbReference type="EMBL" id="KAE9075511.1"/>
    </source>
</evidence>
<dbReference type="InterPro" id="IPR050204">
    <property type="entry name" value="AraC_XylS_family_regulators"/>
</dbReference>
<dbReference type="InterPro" id="IPR037923">
    <property type="entry name" value="HTH-like"/>
</dbReference>
<proteinExistence type="predicted"/>
<reference evidence="5 6" key="1">
    <citation type="submission" date="2018-09" db="EMBL/GenBank/DDBJ databases">
        <title>Genomic investigation of the strawberry pathogen Phytophthora fragariae indicates pathogenicity is determined by transcriptional variation in three key races.</title>
        <authorList>
            <person name="Adams T.M."/>
            <person name="Armitage A.D."/>
            <person name="Sobczyk M.K."/>
            <person name="Bates H.J."/>
            <person name="Dunwell J.M."/>
            <person name="Nellist C.F."/>
            <person name="Harrison R.J."/>
        </authorList>
    </citation>
    <scope>NUCLEOTIDE SEQUENCE [LARGE SCALE GENOMIC DNA]</scope>
    <source>
        <strain evidence="5 6">ONT-3</strain>
    </source>
</reference>
<feature type="domain" description="HTH araC/xylS-type" evidence="4">
    <location>
        <begin position="100"/>
        <end position="198"/>
    </location>
</feature>
<dbReference type="InterPro" id="IPR009057">
    <property type="entry name" value="Homeodomain-like_sf"/>
</dbReference>
<dbReference type="SUPFAM" id="SSF46689">
    <property type="entry name" value="Homeodomain-like"/>
    <property type="match status" value="2"/>
</dbReference>
<evidence type="ECO:0000256" key="2">
    <source>
        <dbReference type="ARBA" id="ARBA00023125"/>
    </source>
</evidence>
<evidence type="ECO:0000256" key="1">
    <source>
        <dbReference type="ARBA" id="ARBA00023015"/>
    </source>
</evidence>
<dbReference type="PANTHER" id="PTHR46796">
    <property type="entry name" value="HTH-TYPE TRANSCRIPTIONAL ACTIVATOR RHAS-RELATED"/>
    <property type="match status" value="1"/>
</dbReference>
<evidence type="ECO:0000259" key="4">
    <source>
        <dbReference type="PROSITE" id="PS01124"/>
    </source>
</evidence>
<dbReference type="Pfam" id="PF12833">
    <property type="entry name" value="HTH_18"/>
    <property type="match status" value="1"/>
</dbReference>
<dbReference type="GO" id="GO:0043565">
    <property type="term" value="F:sequence-specific DNA binding"/>
    <property type="evidence" value="ECO:0007669"/>
    <property type="project" value="InterPro"/>
</dbReference>
<evidence type="ECO:0000256" key="3">
    <source>
        <dbReference type="ARBA" id="ARBA00023163"/>
    </source>
</evidence>
<dbReference type="Proteomes" id="UP000488956">
    <property type="component" value="Unassembled WGS sequence"/>
</dbReference>
<dbReference type="PANTHER" id="PTHR46796:SF6">
    <property type="entry name" value="ARAC SUBFAMILY"/>
    <property type="match status" value="1"/>
</dbReference>
<dbReference type="AlphaFoldDB" id="A0A6G0K382"/>
<dbReference type="Gene3D" id="1.10.10.60">
    <property type="entry name" value="Homeodomain-like"/>
    <property type="match status" value="2"/>
</dbReference>
<dbReference type="PROSITE" id="PS01124">
    <property type="entry name" value="HTH_ARAC_FAMILY_2"/>
    <property type="match status" value="1"/>
</dbReference>
<keyword evidence="3" id="KW-0804">Transcription</keyword>